<protein>
    <submittedName>
        <fullName evidence="2">Uncharacterized protein</fullName>
    </submittedName>
</protein>
<feature type="non-terminal residue" evidence="2">
    <location>
        <position position="1"/>
    </location>
</feature>
<dbReference type="EMBL" id="CAUYUJ010016216">
    <property type="protein sequence ID" value="CAK0862967.1"/>
    <property type="molecule type" value="Genomic_DNA"/>
</dbReference>
<sequence length="251" mass="26371">EVEAAAKPRLPLRGRPEWRAIGHLDAFPSLGGGGGKFAAERLADLGAQTGEAAAALAADKDVGLSPAARLRKAANTAGKAERKAALARKVLAAATSEVSEAEAALQAAHDRLEDAELRQGEARDRLTALEEEAEGESGNFAGAWGHTMQQLQAVEDMLAFQESDASARPRKRWGDYCPEGGGAIDSDADIELGRSRNQPPSAGRRSGGRQRRATPWAWSEELGGTFSPGEDGPSTGAQVLALADMVPRELK</sequence>
<dbReference type="Proteomes" id="UP001189429">
    <property type="component" value="Unassembled WGS sequence"/>
</dbReference>
<reference evidence="2" key="1">
    <citation type="submission" date="2023-10" db="EMBL/GenBank/DDBJ databases">
        <authorList>
            <person name="Chen Y."/>
            <person name="Shah S."/>
            <person name="Dougan E. K."/>
            <person name="Thang M."/>
            <person name="Chan C."/>
        </authorList>
    </citation>
    <scope>NUCLEOTIDE SEQUENCE [LARGE SCALE GENOMIC DNA]</scope>
</reference>
<comment type="caution">
    <text evidence="2">The sequence shown here is derived from an EMBL/GenBank/DDBJ whole genome shotgun (WGS) entry which is preliminary data.</text>
</comment>
<feature type="region of interest" description="Disordered" evidence="1">
    <location>
        <begin position="112"/>
        <end position="141"/>
    </location>
</feature>
<gene>
    <name evidence="2" type="ORF">PCOR1329_LOCUS51257</name>
</gene>
<organism evidence="2 3">
    <name type="scientific">Prorocentrum cordatum</name>
    <dbReference type="NCBI Taxonomy" id="2364126"/>
    <lineage>
        <taxon>Eukaryota</taxon>
        <taxon>Sar</taxon>
        <taxon>Alveolata</taxon>
        <taxon>Dinophyceae</taxon>
        <taxon>Prorocentrales</taxon>
        <taxon>Prorocentraceae</taxon>
        <taxon>Prorocentrum</taxon>
    </lineage>
</organism>
<accession>A0ABN9USZ4</accession>
<feature type="region of interest" description="Disordered" evidence="1">
    <location>
        <begin position="162"/>
        <end position="251"/>
    </location>
</feature>
<evidence type="ECO:0000313" key="2">
    <source>
        <dbReference type="EMBL" id="CAK0862967.1"/>
    </source>
</evidence>
<evidence type="ECO:0000313" key="3">
    <source>
        <dbReference type="Proteomes" id="UP001189429"/>
    </source>
</evidence>
<evidence type="ECO:0000256" key="1">
    <source>
        <dbReference type="SAM" id="MobiDB-lite"/>
    </source>
</evidence>
<name>A0ABN9USZ4_9DINO</name>
<feature type="compositionally biased region" description="Basic and acidic residues" evidence="1">
    <location>
        <begin position="112"/>
        <end position="128"/>
    </location>
</feature>
<keyword evidence="3" id="KW-1185">Reference proteome</keyword>
<feature type="non-terminal residue" evidence="2">
    <location>
        <position position="251"/>
    </location>
</feature>
<proteinExistence type="predicted"/>